<evidence type="ECO:0000259" key="3">
    <source>
        <dbReference type="Pfam" id="PF22725"/>
    </source>
</evidence>
<keyword evidence="1" id="KW-0560">Oxidoreductase</keyword>
<dbReference type="Pfam" id="PF22725">
    <property type="entry name" value="GFO_IDH_MocA_C3"/>
    <property type="match status" value="1"/>
</dbReference>
<proteinExistence type="predicted"/>
<dbReference type="Gene3D" id="3.40.50.720">
    <property type="entry name" value="NAD(P)-binding Rossmann-like Domain"/>
    <property type="match status" value="1"/>
</dbReference>
<evidence type="ECO:0000313" key="4">
    <source>
        <dbReference type="EMBL" id="SUS06559.1"/>
    </source>
</evidence>
<feature type="domain" description="GFO/IDH/MocA-like oxidoreductase" evidence="3">
    <location>
        <begin position="134"/>
        <end position="258"/>
    </location>
</feature>
<dbReference type="InterPro" id="IPR050463">
    <property type="entry name" value="Gfo/Idh/MocA_oxidrdct_glycsds"/>
</dbReference>
<accession>A0A380TFV7</accession>
<dbReference type="SUPFAM" id="SSF55347">
    <property type="entry name" value="Glyceraldehyde-3-phosphate dehydrogenase-like, C-terminal domain"/>
    <property type="match status" value="1"/>
</dbReference>
<dbReference type="AlphaFoldDB" id="A0A380TFV7"/>
<dbReference type="InterPro" id="IPR036291">
    <property type="entry name" value="NAD(P)-bd_dom_sf"/>
</dbReference>
<dbReference type="EMBL" id="UIDG01000223">
    <property type="protein sequence ID" value="SUS06559.1"/>
    <property type="molecule type" value="Genomic_DNA"/>
</dbReference>
<feature type="domain" description="Gfo/Idh/MocA-like oxidoreductase N-terminal" evidence="2">
    <location>
        <begin position="7"/>
        <end position="126"/>
    </location>
</feature>
<dbReference type="SUPFAM" id="SSF51735">
    <property type="entry name" value="NAD(P)-binding Rossmann-fold domains"/>
    <property type="match status" value="1"/>
</dbReference>
<dbReference type="InterPro" id="IPR055170">
    <property type="entry name" value="GFO_IDH_MocA-like_dom"/>
</dbReference>
<sequence length="344" mass="36320">MASRLLGIALIGSGRAGLIHARNFASAVPGAKLVALADPVPAALAAAAGELGVAATFGDYRAALDHPGVDAIVIATPTALHREIAVTAAAAGKHVFCEKPMAMDAIECDAMIEAARRARVVLQIGFMRRFSASFLEAKARVEAGEIGAVVQVKTLTHGPSFPRPWMFDLAVSNGPLAEVNSHDIDSVRWFCGDEFAEVYALAGNYRTPEARSSHPDFYDQVLLTARMAGGAQGCVSGAQGVQYAYDARCEILGTHGLITIGTLNGSEVVACTREKELRRPAIVSWMNLFREAYLAEDIDFVACIREGRTPRAGGADGRAVVAVVNAGNLSIREHRPVALASLSP</sequence>
<dbReference type="GO" id="GO:0000166">
    <property type="term" value="F:nucleotide binding"/>
    <property type="evidence" value="ECO:0007669"/>
    <property type="project" value="InterPro"/>
</dbReference>
<reference evidence="4" key="1">
    <citation type="submission" date="2018-07" db="EMBL/GenBank/DDBJ databases">
        <authorList>
            <person name="Quirk P.G."/>
            <person name="Krulwich T.A."/>
        </authorList>
    </citation>
    <scope>NUCLEOTIDE SEQUENCE</scope>
</reference>
<name>A0A380TFV7_9ZZZZ</name>
<protein>
    <submittedName>
        <fullName evidence="4">Myo-inositol 2-dehydrogenase / D-chiro-inositol 1-dehydrogenase/scyllo-inositol 2-dehydrogenase (NAD+)</fullName>
    </submittedName>
</protein>
<gene>
    <name evidence="4" type="ORF">DF3PB_30012</name>
</gene>
<dbReference type="PANTHER" id="PTHR43818">
    <property type="entry name" value="BCDNA.GH03377"/>
    <property type="match status" value="1"/>
</dbReference>
<dbReference type="PANTHER" id="PTHR43818:SF11">
    <property type="entry name" value="BCDNA.GH03377"/>
    <property type="match status" value="1"/>
</dbReference>
<dbReference type="InterPro" id="IPR000683">
    <property type="entry name" value="Gfo/Idh/MocA-like_OxRdtase_N"/>
</dbReference>
<dbReference type="GO" id="GO:0016491">
    <property type="term" value="F:oxidoreductase activity"/>
    <property type="evidence" value="ECO:0007669"/>
    <property type="project" value="UniProtKB-KW"/>
</dbReference>
<evidence type="ECO:0000256" key="1">
    <source>
        <dbReference type="ARBA" id="ARBA00023002"/>
    </source>
</evidence>
<evidence type="ECO:0000259" key="2">
    <source>
        <dbReference type="Pfam" id="PF01408"/>
    </source>
</evidence>
<organism evidence="4">
    <name type="scientific">metagenome</name>
    <dbReference type="NCBI Taxonomy" id="256318"/>
    <lineage>
        <taxon>unclassified sequences</taxon>
        <taxon>metagenomes</taxon>
    </lineage>
</organism>
<dbReference type="Gene3D" id="3.30.360.10">
    <property type="entry name" value="Dihydrodipicolinate Reductase, domain 2"/>
    <property type="match status" value="1"/>
</dbReference>
<dbReference type="Pfam" id="PF01408">
    <property type="entry name" value="GFO_IDH_MocA"/>
    <property type="match status" value="1"/>
</dbReference>